<evidence type="ECO:0000313" key="6">
    <source>
        <dbReference type="EMBL" id="EGG24424.1"/>
    </source>
</evidence>
<feature type="compositionally biased region" description="Basic and acidic residues" evidence="4">
    <location>
        <begin position="978"/>
        <end position="1007"/>
    </location>
</feature>
<dbReference type="InterPro" id="IPR036277">
    <property type="entry name" value="SMC_hinge_sf"/>
</dbReference>
<dbReference type="CDD" id="cd00202">
    <property type="entry name" value="ZnF_GATA"/>
    <property type="match status" value="1"/>
</dbReference>
<feature type="compositionally biased region" description="Low complexity" evidence="4">
    <location>
        <begin position="16"/>
        <end position="28"/>
    </location>
</feature>
<feature type="region of interest" description="Disordered" evidence="4">
    <location>
        <begin position="127"/>
        <end position="194"/>
    </location>
</feature>
<dbReference type="InterPro" id="IPR010935">
    <property type="entry name" value="SMC_hinge"/>
</dbReference>
<dbReference type="Gene3D" id="3.30.50.10">
    <property type="entry name" value="Erythroid Transcription Factor GATA-1, subunit A"/>
    <property type="match status" value="1"/>
</dbReference>
<evidence type="ECO:0000256" key="1">
    <source>
        <dbReference type="ARBA" id="ARBA00023054"/>
    </source>
</evidence>
<dbReference type="KEGG" id="dfa:DFA_06574"/>
<evidence type="ECO:0000259" key="5">
    <source>
        <dbReference type="PROSITE" id="PS50114"/>
    </source>
</evidence>
<feature type="coiled-coil region" evidence="3">
    <location>
        <begin position="730"/>
        <end position="780"/>
    </location>
</feature>
<feature type="compositionally biased region" description="Low complexity" evidence="4">
    <location>
        <begin position="127"/>
        <end position="160"/>
    </location>
</feature>
<feature type="region of interest" description="Disordered" evidence="4">
    <location>
        <begin position="972"/>
        <end position="1007"/>
    </location>
</feature>
<feature type="compositionally biased region" description="Low complexity" evidence="4">
    <location>
        <begin position="254"/>
        <end position="275"/>
    </location>
</feature>
<proteinExistence type="predicted"/>
<feature type="coiled-coil region" evidence="3">
    <location>
        <begin position="1386"/>
        <end position="1462"/>
    </location>
</feature>
<gene>
    <name evidence="6" type="primary">smc3</name>
    <name evidence="6" type="ORF">DFA_06574</name>
</gene>
<organism evidence="6 7">
    <name type="scientific">Cavenderia fasciculata</name>
    <name type="common">Slime mold</name>
    <name type="synonym">Dictyostelium fasciculatum</name>
    <dbReference type="NCBI Taxonomy" id="261658"/>
    <lineage>
        <taxon>Eukaryota</taxon>
        <taxon>Amoebozoa</taxon>
        <taxon>Evosea</taxon>
        <taxon>Eumycetozoa</taxon>
        <taxon>Dictyostelia</taxon>
        <taxon>Acytosteliales</taxon>
        <taxon>Cavenderiaceae</taxon>
        <taxon>Cavenderia</taxon>
    </lineage>
</organism>
<evidence type="ECO:0000256" key="2">
    <source>
        <dbReference type="PROSITE-ProRule" id="PRU00094"/>
    </source>
</evidence>
<reference evidence="7" key="1">
    <citation type="journal article" date="2011" name="Genome Res.">
        <title>Phylogeny-wide analysis of social amoeba genomes highlights ancient origins for complex intercellular communication.</title>
        <authorList>
            <person name="Heidel A.J."/>
            <person name="Lawal H.M."/>
            <person name="Felder M."/>
            <person name="Schilde C."/>
            <person name="Helps N.R."/>
            <person name="Tunggal B."/>
            <person name="Rivero F."/>
            <person name="John U."/>
            <person name="Schleicher M."/>
            <person name="Eichinger L."/>
            <person name="Platzer M."/>
            <person name="Noegel A.A."/>
            <person name="Schaap P."/>
            <person name="Gloeckner G."/>
        </authorList>
    </citation>
    <scope>NUCLEOTIDE SEQUENCE [LARGE SCALE GENOMIC DNA]</scope>
    <source>
        <strain evidence="7">SH3</strain>
    </source>
</reference>
<feature type="region of interest" description="Disordered" evidence="4">
    <location>
        <begin position="415"/>
        <end position="470"/>
    </location>
</feature>
<keyword evidence="7" id="KW-1185">Reference proteome</keyword>
<accession>F4PJD8</accession>
<dbReference type="InterPro" id="IPR027417">
    <property type="entry name" value="P-loop_NTPase"/>
</dbReference>
<protein>
    <submittedName>
        <fullName evidence="6">Structural maintenance of chromosome protein</fullName>
    </submittedName>
</protein>
<dbReference type="SUPFAM" id="SSF57716">
    <property type="entry name" value="Glucocorticoid receptor-like (DNA-binding domain)"/>
    <property type="match status" value="1"/>
</dbReference>
<dbReference type="GeneID" id="14875916"/>
<dbReference type="Pfam" id="PF00320">
    <property type="entry name" value="GATA"/>
    <property type="match status" value="1"/>
</dbReference>
<dbReference type="OMA" id="EYNFMPL"/>
<dbReference type="Gene3D" id="3.40.50.300">
    <property type="entry name" value="P-loop containing nucleotide triphosphate hydrolases"/>
    <property type="match status" value="2"/>
</dbReference>
<dbReference type="GO" id="GO:0006355">
    <property type="term" value="P:regulation of DNA-templated transcription"/>
    <property type="evidence" value="ECO:0007669"/>
    <property type="project" value="InterPro"/>
</dbReference>
<feature type="compositionally biased region" description="Low complexity" evidence="4">
    <location>
        <begin position="437"/>
        <end position="470"/>
    </location>
</feature>
<evidence type="ECO:0000256" key="3">
    <source>
        <dbReference type="SAM" id="Coils"/>
    </source>
</evidence>
<dbReference type="GO" id="GO:0005694">
    <property type="term" value="C:chromosome"/>
    <property type="evidence" value="ECO:0007669"/>
    <property type="project" value="InterPro"/>
</dbReference>
<dbReference type="SMART" id="SM00401">
    <property type="entry name" value="ZnF_GATA"/>
    <property type="match status" value="1"/>
</dbReference>
<dbReference type="STRING" id="1054147.F4PJD8"/>
<keyword evidence="2" id="KW-0863">Zinc-finger</keyword>
<feature type="compositionally biased region" description="Basic and acidic residues" evidence="4">
    <location>
        <begin position="1928"/>
        <end position="1938"/>
    </location>
</feature>
<dbReference type="Gene3D" id="3.30.70.1620">
    <property type="match status" value="1"/>
</dbReference>
<feature type="compositionally biased region" description="Low complexity" evidence="4">
    <location>
        <begin position="46"/>
        <end position="72"/>
    </location>
</feature>
<dbReference type="SUPFAM" id="SSF52540">
    <property type="entry name" value="P-loop containing nucleoside triphosphate hydrolases"/>
    <property type="match status" value="1"/>
</dbReference>
<dbReference type="Pfam" id="PF06470">
    <property type="entry name" value="SMC_hinge"/>
    <property type="match status" value="1"/>
</dbReference>
<dbReference type="GO" id="GO:0043565">
    <property type="term" value="F:sequence-specific DNA binding"/>
    <property type="evidence" value="ECO:0007669"/>
    <property type="project" value="InterPro"/>
</dbReference>
<dbReference type="SMART" id="SM00968">
    <property type="entry name" value="SMC_hinge"/>
    <property type="match status" value="1"/>
</dbReference>
<feature type="compositionally biased region" description="Low complexity" evidence="4">
    <location>
        <begin position="420"/>
        <end position="430"/>
    </location>
</feature>
<dbReference type="PROSITE" id="PS50114">
    <property type="entry name" value="GATA_ZN_FINGER_2"/>
    <property type="match status" value="1"/>
</dbReference>
<feature type="compositionally biased region" description="Basic and acidic residues" evidence="4">
    <location>
        <begin position="1857"/>
        <end position="1868"/>
    </location>
</feature>
<feature type="coiled-coil region" evidence="3">
    <location>
        <begin position="818"/>
        <end position="887"/>
    </location>
</feature>
<dbReference type="InterPro" id="IPR013088">
    <property type="entry name" value="Znf_NHR/GATA"/>
</dbReference>
<evidence type="ECO:0000313" key="7">
    <source>
        <dbReference type="Proteomes" id="UP000007797"/>
    </source>
</evidence>
<dbReference type="EMBL" id="GL883007">
    <property type="protein sequence ID" value="EGG24424.1"/>
    <property type="molecule type" value="Genomic_DNA"/>
</dbReference>
<dbReference type="InterPro" id="IPR000679">
    <property type="entry name" value="Znf_GATA"/>
</dbReference>
<dbReference type="Proteomes" id="UP000007797">
    <property type="component" value="Unassembled WGS sequence"/>
</dbReference>
<dbReference type="PANTHER" id="PTHR43977">
    <property type="entry name" value="STRUCTURAL MAINTENANCE OF CHROMOSOMES PROTEIN 3"/>
    <property type="match status" value="1"/>
</dbReference>
<dbReference type="GO" id="GO:0008270">
    <property type="term" value="F:zinc ion binding"/>
    <property type="evidence" value="ECO:0007669"/>
    <property type="project" value="UniProtKB-KW"/>
</dbReference>
<sequence length="1957" mass="222453">MDIIEDYMHHLNYFNNNNNNQQQQQSQSRLPTPPLPYSLDYKRMYNNNNNNNNQNNSINNINNNYNNGNRLNPFQMVPHSPRDQIPMPPFSLSNHNFGNPISNPSHHHHQNPTYGMTSYPTTTTSTPIIISNGTSTTTTNNNNTSSSSSLPSSTTTSPVTMVGRSSPTTLASTPLPISISPPPQLSSVRPLSSPAPSVVVDIRSQPYNSKLDITLSPKPIKLSTVIDSSFNSNNSFSSSSSSQNIQSVKSEDLNNNNNNNNNNNINQTNNNNNNNFMTSTFKQSLPHGLYNMVESILPLCQEIDTQKGASTDRTDNLNRLLKSLEDVSKKAKKLRKSRLPYAPKPEKSLEFVQVRPRRNRKSKNAYKVNEDELVCCMCGTMETPEWRRGPDGCKSLCNACGLYFAKTKKKERDDFYNNVSSSPPSSFGGSNTPTFGPVNTTSTTTTTSTTNTNNSTSPVNTPSSSSSSSNSVLNILNLINPTTTTTNHSTNHSTSDSDNMRGWYFQQINSSYKTTIKEANIEAIRVVFREKREYNTYHIIIMVFIKLIKIEGFKSYKHLDLSSTSFSPGFNVITGRNGSGKSNLFAAIRFLLGDWSNLSLGKEERSKLLHSFGGTAVHSGYVEVLFDNSDGRFPIQKKEFTLKRSVFVNKDEYSLDGQAYSKQDVKSLMESAGLSSSNPYYIVQQGQIAELASMGDKQRLDLLKEVAGAHVFEDRYSQSFELMKETRLKHDKIDQDLEYINERKEQLAQEVKQLEDYHRLRSEKKTLEAYIASMENIESEKIIGDTESHRRKLNQDVETRAQELDSLHTSYRDESNKLVEINLALSSLKKQLDSSEKEYIGHTKQRAKMEIDVKRLKENDNRYKKKAKDLHEELDRIKNSVKKIESDILEIEPNLQNLKLIDKKDDEVVARNDIRLNELYVKQGMFHFANRAERDRYLNTEIKNMQKIVDDYTVQIGLVTKEAESAEKLVAQKTSGVADREQGERQRRQQLEQVTKEADEQRKKKDVLHRQLKDLKKSIEGETAKGKTLQEEFRRSESHMQSTLPRGIYEAIKEIRGQTGVFGALFSLINLVNPDDYRAVEIVAGNALFHIVVDTDETASRLLQKFNNDKTSRLTFVPLNRISSRPSNLNVVPPDRNQPAQYRSLLSQLEYDPRFEVAMQLVFGKTMLCDTPAVAEDLRRAHRVDCVTRAGDMLYGKGAMVGGYHNSNKSRMLAYRQLCEWTEKVGEQQAAEKSTQKEIGKLEEQLKTADRLQETLEKRRRTILAEIEALRSEDSTDVSLYEEIAVKKRQMQEKIETDARILKLKLDNYVGQKDSPFVTTLTESERTELLQLSEKTIQLKEEKIKRAQEIVKLELESTQMKYQLKHNHLRRLQEIEQELYVGDNTLAENARVIQERESELKEETQESQGIEEKLDSLRQEVDSNEQLQRDAKKRVDDIKKNLEEKEGQLMEIASQLEQLAINLQMHSKNQSKSRAKVAAQSVNFDHLKLLSREDANEQLRSINAQLRKSAGLNHRADEQYRSTSEVFESLNNRSKELKVSVNSIIDFMKTMEQKKEEAIARTYSDVARNFVQVFKELIPPGDAQLIMHRDGEGEDEKPSQWAADSQNRIATPLDLKFKGVGIRVSFGKGHAPLTMHQLSGGQKTLVALALIFALQRTDPAPFYLLDEIDAALDHQYRISVSRLIRKHSKFTQFIATTFGPEFVMDANQNWIVTFLKGASKLVPGSKADALNIIKQHDKAPTLDFTYTGVPKEEEYIGPTVLGLAEDKHMVEIEYKRCKKRAMVAMQRAETACNEMLDIEQKLTTTATSSSESSTLSNLLIEKKRLFDRLHKKYLNCKKDYDESKANYVRLGGIIKTKEDEKDGGGEKDVEMEDDSSMEQAADSKRTSPQPIGNIVSPQKPDIEEDLDEGSFSQRIEEVMEKVATFLPEPERGIKKSSDEDSDDDDDFSSDEEEEQKK</sequence>
<dbReference type="Pfam" id="PF02463">
    <property type="entry name" value="SMC_N"/>
    <property type="match status" value="1"/>
</dbReference>
<dbReference type="GO" id="GO:0051276">
    <property type="term" value="P:chromosome organization"/>
    <property type="evidence" value="ECO:0007669"/>
    <property type="project" value="InterPro"/>
</dbReference>
<name>F4PJD8_CACFS</name>
<feature type="coiled-coil region" evidence="3">
    <location>
        <begin position="1232"/>
        <end position="1273"/>
    </location>
</feature>
<keyword evidence="2" id="KW-0479">Metal-binding</keyword>
<feature type="compositionally biased region" description="Acidic residues" evidence="4">
    <location>
        <begin position="1939"/>
        <end position="1957"/>
    </location>
</feature>
<feature type="region of interest" description="Disordered" evidence="4">
    <location>
        <begin position="232"/>
        <end position="280"/>
    </location>
</feature>
<keyword evidence="2" id="KW-0862">Zinc</keyword>
<dbReference type="RefSeq" id="XP_004362275.1">
    <property type="nucleotide sequence ID" value="XM_004362218.1"/>
</dbReference>
<feature type="region of interest" description="Disordered" evidence="4">
    <location>
        <begin position="16"/>
        <end position="74"/>
    </location>
</feature>
<keyword evidence="1 3" id="KW-0175">Coiled coil</keyword>
<feature type="compositionally biased region" description="Low complexity" evidence="4">
    <location>
        <begin position="232"/>
        <end position="247"/>
    </location>
</feature>
<dbReference type="InterPro" id="IPR003395">
    <property type="entry name" value="RecF/RecN/SMC_N"/>
</dbReference>
<feature type="domain" description="GATA-type" evidence="5">
    <location>
        <begin position="369"/>
        <end position="404"/>
    </location>
</feature>
<dbReference type="SUPFAM" id="SSF75553">
    <property type="entry name" value="Smc hinge domain"/>
    <property type="match status" value="1"/>
</dbReference>
<dbReference type="Gene3D" id="1.20.1060.20">
    <property type="match status" value="1"/>
</dbReference>
<feature type="region of interest" description="Disordered" evidence="4">
    <location>
        <begin position="1857"/>
        <end position="1957"/>
    </location>
</feature>
<dbReference type="OrthoDB" id="431497at2759"/>
<evidence type="ECO:0000256" key="4">
    <source>
        <dbReference type="SAM" id="MobiDB-lite"/>
    </source>
</evidence>
<dbReference type="GO" id="GO:0005524">
    <property type="term" value="F:ATP binding"/>
    <property type="evidence" value="ECO:0007669"/>
    <property type="project" value="InterPro"/>
</dbReference>